<keyword evidence="2" id="KW-0535">Nitrogen fixation</keyword>
<comment type="similarity">
    <text evidence="1">Belongs to the NifX/NifY family.</text>
</comment>
<dbReference type="InterPro" id="IPR051840">
    <property type="entry name" value="NifX/NifY_domain"/>
</dbReference>
<organism evidence="5 6">
    <name type="scientific">Mangrovibacter phragmitis</name>
    <dbReference type="NCBI Taxonomy" id="1691903"/>
    <lineage>
        <taxon>Bacteria</taxon>
        <taxon>Pseudomonadati</taxon>
        <taxon>Pseudomonadota</taxon>
        <taxon>Gammaproteobacteria</taxon>
        <taxon>Enterobacterales</taxon>
        <taxon>Enterobacteriaceae</taxon>
        <taxon>Mangrovibacter</taxon>
    </lineage>
</organism>
<dbReference type="RefSeq" id="WP_064601333.1">
    <property type="nucleotide sequence ID" value="NZ_JBDJAE010000003.1"/>
</dbReference>
<gene>
    <name evidence="5" type="ORF">A9B99_17375</name>
</gene>
<evidence type="ECO:0000256" key="2">
    <source>
        <dbReference type="ARBA" id="ARBA00023231"/>
    </source>
</evidence>
<evidence type="ECO:0000256" key="3">
    <source>
        <dbReference type="SAM" id="MobiDB-lite"/>
    </source>
</evidence>
<dbReference type="OrthoDB" id="9797941at2"/>
<protein>
    <submittedName>
        <fullName evidence="5">Nitrogen fixation protein NifX</fullName>
    </submittedName>
</protein>
<evidence type="ECO:0000259" key="4">
    <source>
        <dbReference type="Pfam" id="PF02579"/>
    </source>
</evidence>
<accession>A0A1B7KY48</accession>
<reference evidence="6" key="1">
    <citation type="submission" date="2016-05" db="EMBL/GenBank/DDBJ databases">
        <authorList>
            <person name="Behera P."/>
            <person name="Vaishampayan P."/>
            <person name="Singh N."/>
            <person name="Raina V."/>
            <person name="Suar M."/>
            <person name="Pattnaik A."/>
            <person name="Rastogi G."/>
        </authorList>
    </citation>
    <scope>NUCLEOTIDE SEQUENCE [LARGE SCALE GENOMIC DNA]</scope>
    <source>
        <strain evidence="6">MP23</strain>
    </source>
</reference>
<proteinExistence type="inferred from homology"/>
<evidence type="ECO:0000313" key="6">
    <source>
        <dbReference type="Proteomes" id="UP000078225"/>
    </source>
</evidence>
<dbReference type="InterPro" id="IPR003731">
    <property type="entry name" value="Di-Nase_FeMo-co_biosynth"/>
</dbReference>
<evidence type="ECO:0000313" key="5">
    <source>
        <dbReference type="EMBL" id="OAT74956.1"/>
    </source>
</evidence>
<dbReference type="EMBL" id="LYRP01000050">
    <property type="protein sequence ID" value="OAT74956.1"/>
    <property type="molecule type" value="Genomic_DNA"/>
</dbReference>
<feature type="domain" description="Dinitrogenase iron-molybdenum cofactor biosynthesis" evidence="4">
    <location>
        <begin position="28"/>
        <end position="119"/>
    </location>
</feature>
<dbReference type="PANTHER" id="PTHR33937">
    <property type="entry name" value="IRON-MOLYBDENUM PROTEIN-RELATED-RELATED"/>
    <property type="match status" value="1"/>
</dbReference>
<dbReference type="PANTHER" id="PTHR33937:SF1">
    <property type="entry name" value="IRON-MOLIBDENUM COFACTOR PROCESSING PROTEIN"/>
    <property type="match status" value="1"/>
</dbReference>
<comment type="caution">
    <text evidence="5">The sequence shown here is derived from an EMBL/GenBank/DDBJ whole genome shotgun (WGS) entry which is preliminary data.</text>
</comment>
<name>A0A1B7KY48_9ENTR</name>
<dbReference type="STRING" id="1691903.A9B99_17375"/>
<sequence>MHPVNRNFRTVCTSDWSMRVAFASSDYHHVDQHFGATPRLVVYGVREDQVTLLKVVDFTVVCGHQEQKLTSRIEALEDCVSLYCVAIGDVVFRQLLQVGVRAVRVSQGTPIAQLLEQIQACWAENEQRSQRRQREPDRFDRLLQETHWEEDASQ</sequence>
<evidence type="ECO:0000256" key="1">
    <source>
        <dbReference type="ARBA" id="ARBA00010285"/>
    </source>
</evidence>
<dbReference type="InterPro" id="IPR036105">
    <property type="entry name" value="DiNase_FeMo-co_biosyn_sf"/>
</dbReference>
<feature type="region of interest" description="Disordered" evidence="3">
    <location>
        <begin position="130"/>
        <end position="154"/>
    </location>
</feature>
<dbReference type="Proteomes" id="UP000078225">
    <property type="component" value="Unassembled WGS sequence"/>
</dbReference>
<dbReference type="Gene3D" id="3.30.420.130">
    <property type="entry name" value="Dinitrogenase iron-molybdenum cofactor biosynthesis domain"/>
    <property type="match status" value="1"/>
</dbReference>
<dbReference type="CDD" id="cd00853">
    <property type="entry name" value="NifX"/>
    <property type="match status" value="1"/>
</dbReference>
<dbReference type="InterPro" id="IPR034169">
    <property type="entry name" value="NifX-like"/>
</dbReference>
<keyword evidence="6" id="KW-1185">Reference proteome</keyword>
<dbReference type="AlphaFoldDB" id="A0A1B7KY48"/>
<dbReference type="SUPFAM" id="SSF53146">
    <property type="entry name" value="Nitrogenase accessory factor-like"/>
    <property type="match status" value="1"/>
</dbReference>
<dbReference type="Pfam" id="PF02579">
    <property type="entry name" value="Nitro_FeMo-Co"/>
    <property type="match status" value="1"/>
</dbReference>